<gene>
    <name evidence="10" type="ORF">SBA5_970006</name>
</gene>
<dbReference type="Pfam" id="PF13231">
    <property type="entry name" value="PMT_2"/>
    <property type="match status" value="1"/>
</dbReference>
<dbReference type="GO" id="GO:0010041">
    <property type="term" value="P:response to iron(III) ion"/>
    <property type="evidence" value="ECO:0007669"/>
    <property type="project" value="TreeGrafter"/>
</dbReference>
<feature type="transmembrane region" description="Helical" evidence="8">
    <location>
        <begin position="363"/>
        <end position="383"/>
    </location>
</feature>
<evidence type="ECO:0000256" key="4">
    <source>
        <dbReference type="ARBA" id="ARBA00022679"/>
    </source>
</evidence>
<feature type="transmembrane region" description="Helical" evidence="8">
    <location>
        <begin position="335"/>
        <end position="356"/>
    </location>
</feature>
<evidence type="ECO:0000256" key="7">
    <source>
        <dbReference type="ARBA" id="ARBA00023136"/>
    </source>
</evidence>
<dbReference type="GO" id="GO:0009103">
    <property type="term" value="P:lipopolysaccharide biosynthetic process"/>
    <property type="evidence" value="ECO:0007669"/>
    <property type="project" value="UniProtKB-ARBA"/>
</dbReference>
<dbReference type="OrthoDB" id="114419at2"/>
<dbReference type="Proteomes" id="UP000239735">
    <property type="component" value="Unassembled WGS sequence"/>
</dbReference>
<dbReference type="GO" id="GO:0005886">
    <property type="term" value="C:plasma membrane"/>
    <property type="evidence" value="ECO:0007669"/>
    <property type="project" value="UniProtKB-SubCell"/>
</dbReference>
<evidence type="ECO:0000256" key="6">
    <source>
        <dbReference type="ARBA" id="ARBA00022989"/>
    </source>
</evidence>
<evidence type="ECO:0000256" key="8">
    <source>
        <dbReference type="SAM" id="Phobius"/>
    </source>
</evidence>
<evidence type="ECO:0000313" key="10">
    <source>
        <dbReference type="EMBL" id="SPE32281.1"/>
    </source>
</evidence>
<dbReference type="EMBL" id="OKRB01000160">
    <property type="protein sequence ID" value="SPE32281.1"/>
    <property type="molecule type" value="Genomic_DNA"/>
</dbReference>
<feature type="transmembrane region" description="Helical" evidence="8">
    <location>
        <begin position="244"/>
        <end position="264"/>
    </location>
</feature>
<dbReference type="PANTHER" id="PTHR33908">
    <property type="entry name" value="MANNOSYLTRANSFERASE YKCB-RELATED"/>
    <property type="match status" value="1"/>
</dbReference>
<evidence type="ECO:0000313" key="11">
    <source>
        <dbReference type="Proteomes" id="UP000239735"/>
    </source>
</evidence>
<proteinExistence type="predicted"/>
<keyword evidence="3" id="KW-0328">Glycosyltransferase</keyword>
<evidence type="ECO:0000256" key="1">
    <source>
        <dbReference type="ARBA" id="ARBA00004651"/>
    </source>
</evidence>
<keyword evidence="5 8" id="KW-0812">Transmembrane</keyword>
<protein>
    <recommendedName>
        <fullName evidence="9">Glycosyltransferase RgtA/B/C/D-like domain-containing protein</fullName>
    </recommendedName>
</protein>
<feature type="transmembrane region" description="Helical" evidence="8">
    <location>
        <begin position="148"/>
        <end position="164"/>
    </location>
</feature>
<feature type="transmembrane region" description="Helical" evidence="8">
    <location>
        <begin position="389"/>
        <end position="409"/>
    </location>
</feature>
<keyword evidence="4" id="KW-0808">Transferase</keyword>
<comment type="subcellular location">
    <subcellularLocation>
        <location evidence="1">Cell membrane</location>
        <topology evidence="1">Multi-pass membrane protein</topology>
    </subcellularLocation>
</comment>
<feature type="domain" description="Glycosyltransferase RgtA/B/C/D-like" evidence="9">
    <location>
        <begin position="100"/>
        <end position="256"/>
    </location>
</feature>
<dbReference type="GO" id="GO:0016763">
    <property type="term" value="F:pentosyltransferase activity"/>
    <property type="evidence" value="ECO:0007669"/>
    <property type="project" value="TreeGrafter"/>
</dbReference>
<evidence type="ECO:0000256" key="2">
    <source>
        <dbReference type="ARBA" id="ARBA00022475"/>
    </source>
</evidence>
<accession>A0A2N9M9Z3</accession>
<evidence type="ECO:0000256" key="5">
    <source>
        <dbReference type="ARBA" id="ARBA00022692"/>
    </source>
</evidence>
<evidence type="ECO:0000259" key="9">
    <source>
        <dbReference type="Pfam" id="PF13231"/>
    </source>
</evidence>
<dbReference type="InterPro" id="IPR050297">
    <property type="entry name" value="LipidA_mod_glycosyltrf_83"/>
</dbReference>
<dbReference type="PANTHER" id="PTHR33908:SF3">
    <property type="entry name" value="UNDECAPRENYL PHOSPHATE-ALPHA-4-AMINO-4-DEOXY-L-ARABINOSE ARABINOSYL TRANSFERASE"/>
    <property type="match status" value="1"/>
</dbReference>
<feature type="transmembrane region" description="Helical" evidence="8">
    <location>
        <begin position="199"/>
        <end position="224"/>
    </location>
</feature>
<keyword evidence="6 8" id="KW-1133">Transmembrane helix</keyword>
<dbReference type="InterPro" id="IPR038731">
    <property type="entry name" value="RgtA/B/C-like"/>
</dbReference>
<reference evidence="11" key="1">
    <citation type="submission" date="2018-02" db="EMBL/GenBank/DDBJ databases">
        <authorList>
            <person name="Hausmann B."/>
        </authorList>
    </citation>
    <scope>NUCLEOTIDE SEQUENCE [LARGE SCALE GENOMIC DNA]</scope>
    <source>
        <strain evidence="11">Peat soil MAG SbA5</strain>
    </source>
</reference>
<name>A0A2N9M9Z3_9BACT</name>
<keyword evidence="7 8" id="KW-0472">Membrane</keyword>
<feature type="transmembrane region" description="Helical" evidence="8">
    <location>
        <begin position="170"/>
        <end position="187"/>
    </location>
</feature>
<feature type="transmembrane region" description="Helical" evidence="8">
    <location>
        <begin position="285"/>
        <end position="309"/>
    </location>
</feature>
<feature type="transmembrane region" description="Helical" evidence="8">
    <location>
        <begin position="120"/>
        <end position="141"/>
    </location>
</feature>
<keyword evidence="2" id="KW-1003">Cell membrane</keyword>
<organism evidence="10 11">
    <name type="scientific">Candidatus Sulfuritelmatomonas gaucii</name>
    <dbReference type="NCBI Taxonomy" id="2043161"/>
    <lineage>
        <taxon>Bacteria</taxon>
        <taxon>Pseudomonadati</taxon>
        <taxon>Acidobacteriota</taxon>
        <taxon>Terriglobia</taxon>
        <taxon>Terriglobales</taxon>
        <taxon>Acidobacteriaceae</taxon>
        <taxon>Candidatus Sulfuritelmatomonas</taxon>
    </lineage>
</organism>
<dbReference type="AlphaFoldDB" id="A0A2N9M9Z3"/>
<sequence length="551" mass="59906">MGFRSHVVPQLNQEHAQASAAGIGSVWPSASRALFRFGLGTAAQITRYEAASVSVVALGYALLEFARAVRPLWFDEIFTFQIACLPDLGSILRAIPADGNPPLYYLLTRLSFRLLGQTAFAARFPSVLAFTAALLATYYFVRRRCGPVFGMFAMLALSCTYMSTNYGSEARPYALLAGFTGLAMLSWQAATEAKQNRLLPLIGMALGIAGAIASHHYGVIHVGVPLMFGEAVRLLKRRRLDVPLYVAGAAGLLTLSVTLPLAVATRRLLLTYVKRSASFWAKPTLADLFSYPSFTCVWILLVFLAFLYLTHAASYLGDEPRQSTDEQAGPPAHEIAAALGLALLVPIMVGVTWLTTGYYMDRYAIGTAIGIAMLIGFASSSLGRNRRHAMAVAALCTILLAGRLAGAGARQAITLRMAKGPSVSLADDTFLGTVPGSELIVMASAMTFGEDWFYAPSSLRERLHYLADLSYAVRQSDFLSELSLTADQAYVFPKVDDYRNFVSTHKRFYVYKAGILEQEWIIDRLLSEGWTLKVVSISGDTTLYLAQGPGS</sequence>
<evidence type="ECO:0000256" key="3">
    <source>
        <dbReference type="ARBA" id="ARBA00022676"/>
    </source>
</evidence>